<sequence length="102" mass="11841">MPPKSVRSRFKRRSCDACYYAHERCDKDKRPCDRCSARRIRCAELREANNEMPEGVEPEEELPDDEDMVSMQVVTAARPAPPPKPEVPLWLFDDLGMFSRVK</sequence>
<evidence type="ECO:0000313" key="3">
    <source>
        <dbReference type="Proteomes" id="UP000070544"/>
    </source>
</evidence>
<evidence type="ECO:0000259" key="1">
    <source>
        <dbReference type="PROSITE" id="PS50048"/>
    </source>
</evidence>
<feature type="domain" description="Zn(2)-C6 fungal-type" evidence="1">
    <location>
        <begin position="14"/>
        <end position="42"/>
    </location>
</feature>
<protein>
    <recommendedName>
        <fullName evidence="1">Zn(2)-C6 fungal-type domain-containing protein</fullName>
    </recommendedName>
</protein>
<keyword evidence="3" id="KW-1185">Reference proteome</keyword>
<reference evidence="2 3" key="1">
    <citation type="journal article" date="2015" name="Genome Biol. Evol.">
        <title>Phylogenomic analyses indicate that early fungi evolved digesting cell walls of algal ancestors of land plants.</title>
        <authorList>
            <person name="Chang Y."/>
            <person name="Wang S."/>
            <person name="Sekimoto S."/>
            <person name="Aerts A.L."/>
            <person name="Choi C."/>
            <person name="Clum A."/>
            <person name="LaButti K.M."/>
            <person name="Lindquist E.A."/>
            <person name="Yee Ngan C."/>
            <person name="Ohm R.A."/>
            <person name="Salamov A.A."/>
            <person name="Grigoriev I.V."/>
            <person name="Spatafora J.W."/>
            <person name="Berbee M.L."/>
        </authorList>
    </citation>
    <scope>NUCLEOTIDE SEQUENCE [LARGE SCALE GENOMIC DNA]</scope>
    <source>
        <strain evidence="2 3">JEL478</strain>
    </source>
</reference>
<gene>
    <name evidence="2" type="ORF">M427DRAFT_354220</name>
</gene>
<dbReference type="SUPFAM" id="SSF57701">
    <property type="entry name" value="Zn2/Cys6 DNA-binding domain"/>
    <property type="match status" value="1"/>
</dbReference>
<name>A0A139AC70_GONPJ</name>
<dbReference type="Proteomes" id="UP000070544">
    <property type="component" value="Unassembled WGS sequence"/>
</dbReference>
<dbReference type="InterPro" id="IPR036864">
    <property type="entry name" value="Zn2-C6_fun-type_DNA-bd_sf"/>
</dbReference>
<proteinExistence type="predicted"/>
<organism evidence="2 3">
    <name type="scientific">Gonapodya prolifera (strain JEL478)</name>
    <name type="common">Monoblepharis prolifera</name>
    <dbReference type="NCBI Taxonomy" id="1344416"/>
    <lineage>
        <taxon>Eukaryota</taxon>
        <taxon>Fungi</taxon>
        <taxon>Fungi incertae sedis</taxon>
        <taxon>Chytridiomycota</taxon>
        <taxon>Chytridiomycota incertae sedis</taxon>
        <taxon>Monoblepharidomycetes</taxon>
        <taxon>Monoblepharidales</taxon>
        <taxon>Gonapodyaceae</taxon>
        <taxon>Gonapodya</taxon>
    </lineage>
</organism>
<dbReference type="PROSITE" id="PS50048">
    <property type="entry name" value="ZN2_CY6_FUNGAL_2"/>
    <property type="match status" value="1"/>
</dbReference>
<evidence type="ECO:0000313" key="2">
    <source>
        <dbReference type="EMBL" id="KXS14065.1"/>
    </source>
</evidence>
<dbReference type="InterPro" id="IPR001138">
    <property type="entry name" value="Zn2Cys6_DnaBD"/>
</dbReference>
<dbReference type="GO" id="GO:0000981">
    <property type="term" value="F:DNA-binding transcription factor activity, RNA polymerase II-specific"/>
    <property type="evidence" value="ECO:0007669"/>
    <property type="project" value="InterPro"/>
</dbReference>
<accession>A0A139AC70</accession>
<dbReference type="GO" id="GO:0008270">
    <property type="term" value="F:zinc ion binding"/>
    <property type="evidence" value="ECO:0007669"/>
    <property type="project" value="InterPro"/>
</dbReference>
<dbReference type="EMBL" id="KQ965771">
    <property type="protein sequence ID" value="KXS14065.1"/>
    <property type="molecule type" value="Genomic_DNA"/>
</dbReference>
<dbReference type="AlphaFoldDB" id="A0A139AC70"/>